<protein>
    <submittedName>
        <fullName evidence="1">9770_t:CDS:1</fullName>
    </submittedName>
</protein>
<dbReference type="EMBL" id="CAJVPK010000947">
    <property type="protein sequence ID" value="CAG8561412.1"/>
    <property type="molecule type" value="Genomic_DNA"/>
</dbReference>
<gene>
    <name evidence="1" type="ORF">DEBURN_LOCUS7608</name>
</gene>
<dbReference type="Proteomes" id="UP000789706">
    <property type="component" value="Unassembled WGS sequence"/>
</dbReference>
<comment type="caution">
    <text evidence="1">The sequence shown here is derived from an EMBL/GenBank/DDBJ whole genome shotgun (WGS) entry which is preliminary data.</text>
</comment>
<sequence>MDLVFNVPESLESIEIRMEMFRSESLRKFFEGWCRKGGGRNKKIIIKFQSRLFTLSDEHFKVIDEYGV</sequence>
<organism evidence="1 2">
    <name type="scientific">Diversispora eburnea</name>
    <dbReference type="NCBI Taxonomy" id="1213867"/>
    <lineage>
        <taxon>Eukaryota</taxon>
        <taxon>Fungi</taxon>
        <taxon>Fungi incertae sedis</taxon>
        <taxon>Mucoromycota</taxon>
        <taxon>Glomeromycotina</taxon>
        <taxon>Glomeromycetes</taxon>
        <taxon>Diversisporales</taxon>
        <taxon>Diversisporaceae</taxon>
        <taxon>Diversispora</taxon>
    </lineage>
</organism>
<evidence type="ECO:0000313" key="2">
    <source>
        <dbReference type="Proteomes" id="UP000789706"/>
    </source>
</evidence>
<name>A0A9N9BEX7_9GLOM</name>
<dbReference type="AlphaFoldDB" id="A0A9N9BEX7"/>
<proteinExistence type="predicted"/>
<evidence type="ECO:0000313" key="1">
    <source>
        <dbReference type="EMBL" id="CAG8561412.1"/>
    </source>
</evidence>
<keyword evidence="2" id="KW-1185">Reference proteome</keyword>
<accession>A0A9N9BEX7</accession>
<reference evidence="1" key="1">
    <citation type="submission" date="2021-06" db="EMBL/GenBank/DDBJ databases">
        <authorList>
            <person name="Kallberg Y."/>
            <person name="Tangrot J."/>
            <person name="Rosling A."/>
        </authorList>
    </citation>
    <scope>NUCLEOTIDE SEQUENCE</scope>
    <source>
        <strain evidence="1">AZ414A</strain>
    </source>
</reference>